<comment type="caution">
    <text evidence="1">The sequence shown here is derived from an EMBL/GenBank/DDBJ whole genome shotgun (WGS) entry which is preliminary data.</text>
</comment>
<evidence type="ECO:0000313" key="2">
    <source>
        <dbReference type="Proteomes" id="UP000273022"/>
    </source>
</evidence>
<protein>
    <submittedName>
        <fullName evidence="1">Uncharacterized protein</fullName>
    </submittedName>
</protein>
<reference evidence="1 2" key="1">
    <citation type="submission" date="2018-09" db="EMBL/GenBank/DDBJ databases">
        <title>Phylogeny of the Shewanellaceae, and recommendation for two new genera, Pseudoshewanella and Parashewanella.</title>
        <authorList>
            <person name="Wang G."/>
        </authorList>
    </citation>
    <scope>NUCLEOTIDE SEQUENCE [LARGE SCALE GENOMIC DNA]</scope>
    <source>
        <strain evidence="1 2">KCTC 22492</strain>
    </source>
</reference>
<organism evidence="1 2">
    <name type="scientific">Parashewanella spongiae</name>
    <dbReference type="NCBI Taxonomy" id="342950"/>
    <lineage>
        <taxon>Bacteria</taxon>
        <taxon>Pseudomonadati</taxon>
        <taxon>Pseudomonadota</taxon>
        <taxon>Gammaproteobacteria</taxon>
        <taxon>Alteromonadales</taxon>
        <taxon>Shewanellaceae</taxon>
        <taxon>Parashewanella</taxon>
    </lineage>
</organism>
<dbReference type="RefSeq" id="WP_121853822.1">
    <property type="nucleotide sequence ID" value="NZ_CP037952.1"/>
</dbReference>
<dbReference type="Proteomes" id="UP000273022">
    <property type="component" value="Unassembled WGS sequence"/>
</dbReference>
<dbReference type="AlphaFoldDB" id="A0A3A6TNZ3"/>
<evidence type="ECO:0000313" key="1">
    <source>
        <dbReference type="EMBL" id="RJY13177.1"/>
    </source>
</evidence>
<sequence length="153" mass="18055">MSENNGFFDKFKNLWQDFKSDYQTTYRLIEIKHQGSEKYALIGLRFSHMVFKKKLEKAVADDELLAGLSVQDARSLSLYSMFCHMQDKFELIDIELADPKQVYFDIRDKKNSQSIKMTYEELCLRPDIINQFKREELLKIGFICGSSQSQKKK</sequence>
<dbReference type="EMBL" id="QYYH01000068">
    <property type="protein sequence ID" value="RJY13177.1"/>
    <property type="molecule type" value="Genomic_DNA"/>
</dbReference>
<proteinExistence type="predicted"/>
<gene>
    <name evidence="1" type="ORF">D5R81_11710</name>
</gene>
<name>A0A3A6TNZ3_9GAMM</name>
<keyword evidence="2" id="KW-1185">Reference proteome</keyword>
<accession>A0A3A6TNZ3</accession>